<sequence>MKRDLQIKVNVEIKYDQNNKRPSEFIVEYEIGGKYEEVNIIN</sequence>
<evidence type="ECO:0000313" key="2">
    <source>
        <dbReference type="Proteomes" id="UP000234237"/>
    </source>
</evidence>
<dbReference type="EMBL" id="CP018622">
    <property type="protein sequence ID" value="AUJ23557.1"/>
    <property type="molecule type" value="Genomic_DNA"/>
</dbReference>
<dbReference type="RefSeq" id="WP_217697392.1">
    <property type="nucleotide sequence ID" value="NZ_LT745763.1"/>
</dbReference>
<dbReference type="Proteomes" id="UP000234237">
    <property type="component" value="Chromosome"/>
</dbReference>
<dbReference type="STRING" id="302167.GCA_900166595_03321"/>
<dbReference type="AlphaFoldDB" id="A0A2K9IUX8"/>
<evidence type="ECO:0000313" key="1">
    <source>
        <dbReference type="EMBL" id="AUJ23557.1"/>
    </source>
</evidence>
<proteinExistence type="predicted"/>
<accession>A0A2K9IUX8</accession>
<gene>
    <name evidence="1" type="ORF">A21D_00444</name>
</gene>
<reference evidence="2" key="1">
    <citation type="submission" date="2016-11" db="EMBL/GenBank/DDBJ databases">
        <title>Complete genome sequence of Virgibacillus pantothenticus 21D, a halophilic bacterium isolated from the deep hypersaline anoxic basin Discovery in the Mediterranean Sea.</title>
        <authorList>
            <person name="Zeaiter Z."/>
            <person name="Booth J.M."/>
            <person name="Prosdocimi E.M."/>
            <person name="Mapelli F."/>
            <person name="Fusi M."/>
            <person name="Daffonchio D."/>
            <person name="Borin S."/>
            <person name="Crotti E."/>
        </authorList>
    </citation>
    <scope>NUCLEOTIDE SEQUENCE [LARGE SCALE GENOMIC DNA]</scope>
    <source>
        <strain evidence="2">21D</strain>
    </source>
</reference>
<dbReference type="KEGG" id="vpn:A21D_00444"/>
<name>A0A2K9IUX8_9BACI</name>
<organism evidence="1 2">
    <name type="scientific">Virgibacillus dokdonensis</name>
    <dbReference type="NCBI Taxonomy" id="302167"/>
    <lineage>
        <taxon>Bacteria</taxon>
        <taxon>Bacillati</taxon>
        <taxon>Bacillota</taxon>
        <taxon>Bacilli</taxon>
        <taxon>Bacillales</taxon>
        <taxon>Bacillaceae</taxon>
        <taxon>Virgibacillus</taxon>
    </lineage>
</organism>
<protein>
    <submittedName>
        <fullName evidence="1">Uncharacterized protein</fullName>
    </submittedName>
</protein>